<dbReference type="InterPro" id="IPR012902">
    <property type="entry name" value="N_methyl_site"/>
</dbReference>
<gene>
    <name evidence="13" type="ORF">L861_08555</name>
</gene>
<dbReference type="eggNOG" id="COG4970">
    <property type="taxonomic scope" value="Bacteria"/>
</dbReference>
<comment type="subcellular location">
    <subcellularLocation>
        <location evidence="1">Cell inner membrane</location>
        <topology evidence="1">Single-pass membrane protein</topology>
    </subcellularLocation>
</comment>
<dbReference type="GO" id="GO:0005886">
    <property type="term" value="C:plasma membrane"/>
    <property type="evidence" value="ECO:0007669"/>
    <property type="project" value="UniProtKB-SubCell"/>
</dbReference>
<keyword evidence="7 11" id="KW-1133">Transmembrane helix</keyword>
<reference evidence="13 14" key="1">
    <citation type="journal article" date="2013" name="Genome Announc.">
        <title>Draft genome sequence of the moderately halophilic gammaproteobacterium Halomonas anticariensis FP35.</title>
        <authorList>
            <person name="Tahrioui A."/>
            <person name="Quesada E."/>
            <person name="Llamas I."/>
        </authorList>
    </citation>
    <scope>NUCLEOTIDE SEQUENCE [LARGE SCALE GENOMIC DNA]</scope>
    <source>
        <strain evidence="14">DSM 16096 / CECT 5854 / LMG 22089 / FP35</strain>
    </source>
</reference>
<evidence type="ECO:0000256" key="5">
    <source>
        <dbReference type="ARBA" id="ARBA00022519"/>
    </source>
</evidence>
<comment type="similarity">
    <text evidence="9">Belongs to the GSP H family.</text>
</comment>
<evidence type="ECO:0000256" key="4">
    <source>
        <dbReference type="ARBA" id="ARBA00022481"/>
    </source>
</evidence>
<evidence type="ECO:0000256" key="9">
    <source>
        <dbReference type="ARBA" id="ARBA00025772"/>
    </source>
</evidence>
<evidence type="ECO:0000256" key="8">
    <source>
        <dbReference type="ARBA" id="ARBA00023136"/>
    </source>
</evidence>
<feature type="domain" description="General secretion pathway GspH" evidence="12">
    <location>
        <begin position="66"/>
        <end position="176"/>
    </location>
</feature>
<keyword evidence="6 11" id="KW-0812">Transmembrane</keyword>
<keyword evidence="4" id="KW-0488">Methylation</keyword>
<comment type="caution">
    <text evidence="13">The sequence shown here is derived from an EMBL/GenBank/DDBJ whole genome shotgun (WGS) entry which is preliminary data.</text>
</comment>
<keyword evidence="14" id="KW-1185">Reference proteome</keyword>
<feature type="transmembrane region" description="Helical" evidence="11">
    <location>
        <begin position="26"/>
        <end position="48"/>
    </location>
</feature>
<evidence type="ECO:0000256" key="11">
    <source>
        <dbReference type="SAM" id="Phobius"/>
    </source>
</evidence>
<evidence type="ECO:0000313" key="14">
    <source>
        <dbReference type="Proteomes" id="UP000014463"/>
    </source>
</evidence>
<dbReference type="NCBIfam" id="TIGR02532">
    <property type="entry name" value="IV_pilin_GFxxxE"/>
    <property type="match status" value="1"/>
</dbReference>
<dbReference type="InterPro" id="IPR022346">
    <property type="entry name" value="T2SS_GspH"/>
</dbReference>
<evidence type="ECO:0000256" key="7">
    <source>
        <dbReference type="ARBA" id="ARBA00022989"/>
    </source>
</evidence>
<dbReference type="AlphaFoldDB" id="S2KI43"/>
<dbReference type="RefSeq" id="WP_016419138.1">
    <property type="nucleotide sequence ID" value="NZ_AUAB01000026.1"/>
</dbReference>
<dbReference type="GO" id="GO:0015627">
    <property type="term" value="C:type II protein secretion system complex"/>
    <property type="evidence" value="ECO:0007669"/>
    <property type="project" value="InterPro"/>
</dbReference>
<sequence length="186" mass="20619">MHDLCQHTRPGARYGRITHRIDHPPWGFTLIELLIVIAVAVLMTTWAVPSLQAFTARHQVAAEGLRIKSALAQAKSTAVTRRTTITVCPTHDQKICLDDWTAPLMIIEGRADGGIRSADEPILRVLAASELESITFRNDYRFIRFPATGWPRGYNGTFNVCGRHGQAVQLVMSNMGRIRIEAGNGC</sequence>
<keyword evidence="3" id="KW-1003">Cell membrane</keyword>
<name>S2KI43_LITA3</name>
<dbReference type="Pfam" id="PF12019">
    <property type="entry name" value="GspH"/>
    <property type="match status" value="1"/>
</dbReference>
<dbReference type="STRING" id="1121939.L861_08555"/>
<protein>
    <recommendedName>
        <fullName evidence="2">Type II secretion system protein H</fullName>
    </recommendedName>
    <alternativeName>
        <fullName evidence="10">General secretion pathway protein H</fullName>
    </alternativeName>
</protein>
<organism evidence="13 14">
    <name type="scientific">Litchfieldella anticariensis (strain DSM 16096 / CECT 5854 / CIP 108499 / LMG 22089 / FP35)</name>
    <name type="common">Halomonas anticariensis</name>
    <dbReference type="NCBI Taxonomy" id="1121939"/>
    <lineage>
        <taxon>Bacteria</taxon>
        <taxon>Pseudomonadati</taxon>
        <taxon>Pseudomonadota</taxon>
        <taxon>Gammaproteobacteria</taxon>
        <taxon>Oceanospirillales</taxon>
        <taxon>Halomonadaceae</taxon>
        <taxon>Litchfieldella</taxon>
    </lineage>
</organism>
<dbReference type="GO" id="GO:0015628">
    <property type="term" value="P:protein secretion by the type II secretion system"/>
    <property type="evidence" value="ECO:0007669"/>
    <property type="project" value="InterPro"/>
</dbReference>
<dbReference type="EMBL" id="ASTJ01000045">
    <property type="protein sequence ID" value="EPC00003.1"/>
    <property type="molecule type" value="Genomic_DNA"/>
</dbReference>
<accession>S2KI43</accession>
<evidence type="ECO:0000313" key="13">
    <source>
        <dbReference type="EMBL" id="EPC00003.1"/>
    </source>
</evidence>
<dbReference type="InterPro" id="IPR045584">
    <property type="entry name" value="Pilin-like"/>
</dbReference>
<keyword evidence="8 11" id="KW-0472">Membrane</keyword>
<dbReference type="Gene3D" id="3.55.40.10">
    <property type="entry name" value="minor pseudopilin epsh domain"/>
    <property type="match status" value="1"/>
</dbReference>
<proteinExistence type="inferred from homology"/>
<evidence type="ECO:0000256" key="3">
    <source>
        <dbReference type="ARBA" id="ARBA00022475"/>
    </source>
</evidence>
<evidence type="ECO:0000256" key="2">
    <source>
        <dbReference type="ARBA" id="ARBA00021549"/>
    </source>
</evidence>
<evidence type="ECO:0000256" key="6">
    <source>
        <dbReference type="ARBA" id="ARBA00022692"/>
    </source>
</evidence>
<evidence type="ECO:0000259" key="12">
    <source>
        <dbReference type="Pfam" id="PF12019"/>
    </source>
</evidence>
<dbReference type="SUPFAM" id="SSF54523">
    <property type="entry name" value="Pili subunits"/>
    <property type="match status" value="1"/>
</dbReference>
<keyword evidence="5" id="KW-0997">Cell inner membrane</keyword>
<dbReference type="PATRIC" id="fig|1121939.11.peg.4645"/>
<evidence type="ECO:0000256" key="10">
    <source>
        <dbReference type="ARBA" id="ARBA00030775"/>
    </source>
</evidence>
<evidence type="ECO:0000256" key="1">
    <source>
        <dbReference type="ARBA" id="ARBA00004377"/>
    </source>
</evidence>
<dbReference type="Proteomes" id="UP000014463">
    <property type="component" value="Unassembled WGS sequence"/>
</dbReference>